<dbReference type="InterPro" id="IPR014966">
    <property type="entry name" value="FRG-dom"/>
</dbReference>
<name>A0A139P1P1_STROR</name>
<dbReference type="OrthoDB" id="9816036at2"/>
<dbReference type="RefSeq" id="WP_061414039.1">
    <property type="nucleotide sequence ID" value="NZ_KQ969521.1"/>
</dbReference>
<accession>A0A139P1P1</accession>
<organism evidence="2 3">
    <name type="scientific">Streptococcus oralis</name>
    <dbReference type="NCBI Taxonomy" id="1303"/>
    <lineage>
        <taxon>Bacteria</taxon>
        <taxon>Bacillati</taxon>
        <taxon>Bacillota</taxon>
        <taxon>Bacilli</taxon>
        <taxon>Lactobacillales</taxon>
        <taxon>Streptococcaceae</taxon>
        <taxon>Streptococcus</taxon>
    </lineage>
</organism>
<evidence type="ECO:0000259" key="1">
    <source>
        <dbReference type="SMART" id="SM00901"/>
    </source>
</evidence>
<comment type="caution">
    <text evidence="2">The sequence shown here is derived from an EMBL/GenBank/DDBJ whole genome shotgun (WGS) entry which is preliminary data.</text>
</comment>
<protein>
    <recommendedName>
        <fullName evidence="1">FRG domain-containing protein</fullName>
    </recommendedName>
</protein>
<evidence type="ECO:0000313" key="3">
    <source>
        <dbReference type="Proteomes" id="UP000070678"/>
    </source>
</evidence>
<dbReference type="AlphaFoldDB" id="A0A139P1P1"/>
<evidence type="ECO:0000313" key="2">
    <source>
        <dbReference type="EMBL" id="KXT82043.1"/>
    </source>
</evidence>
<dbReference type="SMART" id="SM00901">
    <property type="entry name" value="FRG"/>
    <property type="match status" value="1"/>
</dbReference>
<dbReference type="Proteomes" id="UP000070678">
    <property type="component" value="Unassembled WGS sequence"/>
</dbReference>
<proteinExistence type="predicted"/>
<dbReference type="EMBL" id="LQNX01000028">
    <property type="protein sequence ID" value="KXT82043.1"/>
    <property type="molecule type" value="Genomic_DNA"/>
</dbReference>
<sequence length="285" mass="33557">MYSYKNEINNLNEYINYIFTLKNSENCELWYRGHRNSEWKLRPTLFREAVKKQYNDGMVHPIEYINYIDFVPEIENFRDKIKGKIGKTKLNLFHYTFIGQHYGLKTPILDWSTDPLVALFFALYEFNIAEDTFPLVYVLRPSILNKNSAIVYTEGDEEIEEPFNIDNINDEQFKEWFKNLNNTPFSMVPFAVKSEIDLRSHRISRQSGVFTLHEARFDSSVNWISKEDNDGTKIGFAIKINPNSVGLIINQLEALNITYETIYGKEVTKIQEYANEVLKKSERIL</sequence>
<reference evidence="2 3" key="1">
    <citation type="submission" date="2016-01" db="EMBL/GenBank/DDBJ databases">
        <title>Highly variable Streptococcus oralis are common among viridans streptococci isolated from primates.</title>
        <authorList>
            <person name="Denapaite D."/>
            <person name="Rieger M."/>
            <person name="Koendgen S."/>
            <person name="Brueckner R."/>
            <person name="Ochigava I."/>
            <person name="Kappeler P."/>
            <person name="Maetz-Rensing K."/>
            <person name="Leendertz F."/>
            <person name="Hakenbeck R."/>
        </authorList>
    </citation>
    <scope>NUCLEOTIDE SEQUENCE [LARGE SCALE GENOMIC DNA]</scope>
    <source>
        <strain evidence="2 3">DD15</strain>
    </source>
</reference>
<feature type="domain" description="FRG" evidence="1">
    <location>
        <begin position="25"/>
        <end position="129"/>
    </location>
</feature>
<dbReference type="Pfam" id="PF08867">
    <property type="entry name" value="FRG"/>
    <property type="match status" value="1"/>
</dbReference>
<dbReference type="PATRIC" id="fig|1303.78.peg.512"/>
<gene>
    <name evidence="2" type="ORF">SORDD15_00485</name>
</gene>